<name>A0A0E1NVX3_YERPA</name>
<dbReference type="HOGENOM" id="CLU_148556_0_0_6"/>
<keyword evidence="1" id="KW-0449">Lipoprotein</keyword>
<gene>
    <name evidence="1" type="ordered locus">YPA_1308</name>
</gene>
<dbReference type="SUPFAM" id="SSF49478">
    <property type="entry name" value="Cna protein B-type domain"/>
    <property type="match status" value="1"/>
</dbReference>
<evidence type="ECO:0000313" key="1">
    <source>
        <dbReference type="EMBL" id="ABG13275.1"/>
    </source>
</evidence>
<dbReference type="KEGG" id="ypa:YPA_1308"/>
<dbReference type="Proteomes" id="UP000001971">
    <property type="component" value="Chromosome"/>
</dbReference>
<dbReference type="EMBL" id="CP000308">
    <property type="protein sequence ID" value="ABG13275.1"/>
    <property type="molecule type" value="Genomic_DNA"/>
</dbReference>
<evidence type="ECO:0000313" key="2">
    <source>
        <dbReference type="Proteomes" id="UP000001971"/>
    </source>
</evidence>
<dbReference type="AlphaFoldDB" id="A0A0E1NVX3"/>
<dbReference type="InterPro" id="IPR013783">
    <property type="entry name" value="Ig-like_fold"/>
</dbReference>
<dbReference type="Gene3D" id="2.60.40.10">
    <property type="entry name" value="Immunoglobulins"/>
    <property type="match status" value="1"/>
</dbReference>
<sequence length="157" mass="17383" precursor="true">MFNQNIQCKKILSLFLVLSGTAFLSGCVYHNYGSPHINGVITDQGQTLAGVKVSLANFDQKIQTTTTDTKGHFSFIPQGEWNVFIPIGPQDRMNNWSIIIEQGPLEITGYKRSHLGGAFSGYSYRDHITLVCDVSLSRKDIGDSDNNPVCRPDIDSQ</sequence>
<dbReference type="RefSeq" id="WP_002212066.1">
    <property type="nucleotide sequence ID" value="NC_008150.1"/>
</dbReference>
<reference evidence="1 2" key="1">
    <citation type="journal article" date="2006" name="J. Bacteriol.">
        <title>Complete genome sequence of Yersinia pestis strains Antiqua and Nepal516: evidence of gene reduction in an emerging pathogen.</title>
        <authorList>
            <person name="Chain P.S."/>
            <person name="Hu P."/>
            <person name="Malfatti S.A."/>
            <person name="Radnedge L."/>
            <person name="Larimer F."/>
            <person name="Vergez L.M."/>
            <person name="Worsham P."/>
            <person name="Chu M.C."/>
            <person name="Andersen G.L."/>
        </authorList>
    </citation>
    <scope>NUCLEOTIDE SEQUENCE [LARGE SCALE GENOMIC DNA]</scope>
    <source>
        <strain evidence="1 2">Antiqua</strain>
    </source>
</reference>
<proteinExistence type="predicted"/>
<dbReference type="PATRIC" id="fig|360102.15.peg.4409"/>
<accession>A0A0E1NVX3</accession>
<organism evidence="1 2">
    <name type="scientific">Yersinia pestis bv. Antiqua (strain Antiqua)</name>
    <dbReference type="NCBI Taxonomy" id="360102"/>
    <lineage>
        <taxon>Bacteria</taxon>
        <taxon>Pseudomonadati</taxon>
        <taxon>Pseudomonadota</taxon>
        <taxon>Gammaproteobacteria</taxon>
        <taxon>Enterobacterales</taxon>
        <taxon>Yersiniaceae</taxon>
        <taxon>Yersinia</taxon>
    </lineage>
</organism>
<protein>
    <submittedName>
        <fullName evidence="1">Putative lipoprotein</fullName>
    </submittedName>
</protein>